<keyword evidence="5 7" id="KW-0472">Membrane</keyword>
<keyword evidence="4 7" id="KW-1133">Transmembrane helix</keyword>
<dbReference type="InterPro" id="IPR002159">
    <property type="entry name" value="CD36_fam"/>
</dbReference>
<protein>
    <submittedName>
        <fullName evidence="8">Uncharacterized protein</fullName>
    </submittedName>
</protein>
<evidence type="ECO:0000256" key="2">
    <source>
        <dbReference type="ARBA" id="ARBA00010532"/>
    </source>
</evidence>
<evidence type="ECO:0000313" key="8">
    <source>
        <dbReference type="EMBL" id="KAK5975396.1"/>
    </source>
</evidence>
<evidence type="ECO:0000256" key="3">
    <source>
        <dbReference type="ARBA" id="ARBA00022692"/>
    </source>
</evidence>
<dbReference type="GO" id="GO:0016020">
    <property type="term" value="C:membrane"/>
    <property type="evidence" value="ECO:0007669"/>
    <property type="project" value="UniProtKB-SubCell"/>
</dbReference>
<keyword evidence="9" id="KW-1185">Reference proteome</keyword>
<dbReference type="Pfam" id="PF01130">
    <property type="entry name" value="CD36"/>
    <property type="match status" value="1"/>
</dbReference>
<dbReference type="GO" id="GO:0005737">
    <property type="term" value="C:cytoplasm"/>
    <property type="evidence" value="ECO:0007669"/>
    <property type="project" value="TreeGrafter"/>
</dbReference>
<keyword evidence="3 7" id="KW-0812">Transmembrane</keyword>
<dbReference type="PRINTS" id="PR01609">
    <property type="entry name" value="CD36FAMILY"/>
</dbReference>
<dbReference type="EMBL" id="WIXE01013097">
    <property type="protein sequence ID" value="KAK5975396.1"/>
    <property type="molecule type" value="Genomic_DNA"/>
</dbReference>
<evidence type="ECO:0000256" key="5">
    <source>
        <dbReference type="ARBA" id="ARBA00023136"/>
    </source>
</evidence>
<proteinExistence type="inferred from homology"/>
<organism evidence="8 9">
    <name type="scientific">Trichostrongylus colubriformis</name>
    <name type="common">Black scour worm</name>
    <dbReference type="NCBI Taxonomy" id="6319"/>
    <lineage>
        <taxon>Eukaryota</taxon>
        <taxon>Metazoa</taxon>
        <taxon>Ecdysozoa</taxon>
        <taxon>Nematoda</taxon>
        <taxon>Chromadorea</taxon>
        <taxon>Rhabditida</taxon>
        <taxon>Rhabditina</taxon>
        <taxon>Rhabditomorpha</taxon>
        <taxon>Strongyloidea</taxon>
        <taxon>Trichostrongylidae</taxon>
        <taxon>Trichostrongylus</taxon>
    </lineage>
</organism>
<comment type="similarity">
    <text evidence="2">Belongs to the CD36 family.</text>
</comment>
<dbReference type="GO" id="GO:0005044">
    <property type="term" value="F:scavenger receptor activity"/>
    <property type="evidence" value="ECO:0007669"/>
    <property type="project" value="TreeGrafter"/>
</dbReference>
<evidence type="ECO:0000256" key="4">
    <source>
        <dbReference type="ARBA" id="ARBA00022989"/>
    </source>
</evidence>
<accession>A0AAN8F9B4</accession>
<dbReference type="PANTHER" id="PTHR11923:SF106">
    <property type="entry name" value="SCAVENGER RECEPTOR (CD36 FAMILY) RELATED"/>
    <property type="match status" value="1"/>
</dbReference>
<name>A0AAN8F9B4_TRICO</name>
<keyword evidence="6" id="KW-0325">Glycoprotein</keyword>
<dbReference type="AlphaFoldDB" id="A0AAN8F9B4"/>
<feature type="transmembrane region" description="Helical" evidence="7">
    <location>
        <begin position="6"/>
        <end position="36"/>
    </location>
</feature>
<reference evidence="8 9" key="1">
    <citation type="submission" date="2019-10" db="EMBL/GenBank/DDBJ databases">
        <title>Assembly and Annotation for the nematode Trichostrongylus colubriformis.</title>
        <authorList>
            <person name="Martin J."/>
        </authorList>
    </citation>
    <scope>NUCLEOTIDE SEQUENCE [LARGE SCALE GENOMIC DNA]</scope>
    <source>
        <strain evidence="8">G859</strain>
        <tissue evidence="8">Whole worm</tissue>
    </source>
</reference>
<sequence>MRTSTAVLLGLLLIAVFLFGIFLLVPFPILLFPSIVKSQVYLRQEKDGQYPTATFYWSRLPAIQYYDFYYFNVTNPDEVLYEGAKARLVEVGPYVWAHRAHSADWKLFHLELWPDSLI</sequence>
<evidence type="ECO:0000256" key="6">
    <source>
        <dbReference type="ARBA" id="ARBA00023180"/>
    </source>
</evidence>
<evidence type="ECO:0000256" key="1">
    <source>
        <dbReference type="ARBA" id="ARBA00004370"/>
    </source>
</evidence>
<comment type="caution">
    <text evidence="8">The sequence shown here is derived from an EMBL/GenBank/DDBJ whole genome shotgun (WGS) entry which is preliminary data.</text>
</comment>
<dbReference type="PANTHER" id="PTHR11923">
    <property type="entry name" value="SCAVENGER RECEPTOR CLASS B TYPE-1 SR-B1"/>
    <property type="match status" value="1"/>
</dbReference>
<dbReference type="Proteomes" id="UP001331761">
    <property type="component" value="Unassembled WGS sequence"/>
</dbReference>
<evidence type="ECO:0000313" key="9">
    <source>
        <dbReference type="Proteomes" id="UP001331761"/>
    </source>
</evidence>
<gene>
    <name evidence="8" type="ORF">GCK32_009593</name>
</gene>
<evidence type="ECO:0000256" key="7">
    <source>
        <dbReference type="SAM" id="Phobius"/>
    </source>
</evidence>
<comment type="subcellular location">
    <subcellularLocation>
        <location evidence="1">Membrane</location>
    </subcellularLocation>
</comment>